<proteinExistence type="inferred from homology"/>
<evidence type="ECO:0000256" key="1">
    <source>
        <dbReference type="ARBA" id="ARBA00007637"/>
    </source>
</evidence>
<dbReference type="STRING" id="1797535.A2744_01385"/>
<dbReference type="InterPro" id="IPR001509">
    <property type="entry name" value="Epimerase_deHydtase"/>
</dbReference>
<protein>
    <recommendedName>
        <fullName evidence="2">NAD-dependent epimerase/dehydratase domain-containing protein</fullName>
    </recommendedName>
</protein>
<evidence type="ECO:0000313" key="4">
    <source>
        <dbReference type="Proteomes" id="UP000178240"/>
    </source>
</evidence>
<dbReference type="PANTHER" id="PTHR43000">
    <property type="entry name" value="DTDP-D-GLUCOSE 4,6-DEHYDRATASE-RELATED"/>
    <property type="match status" value="1"/>
</dbReference>
<comment type="similarity">
    <text evidence="1">Belongs to the NAD(P)-dependent epimerase/dehydratase family.</text>
</comment>
<evidence type="ECO:0000259" key="2">
    <source>
        <dbReference type="Pfam" id="PF01370"/>
    </source>
</evidence>
<name>A0A1G1Y062_9BACT</name>
<dbReference type="Pfam" id="PF01370">
    <property type="entry name" value="Epimerase"/>
    <property type="match status" value="1"/>
</dbReference>
<reference evidence="3 4" key="1">
    <citation type="journal article" date="2016" name="Nat. Commun.">
        <title>Thousands of microbial genomes shed light on interconnected biogeochemical processes in an aquifer system.</title>
        <authorList>
            <person name="Anantharaman K."/>
            <person name="Brown C.T."/>
            <person name="Hug L.A."/>
            <person name="Sharon I."/>
            <person name="Castelle C.J."/>
            <person name="Probst A.J."/>
            <person name="Thomas B.C."/>
            <person name="Singh A."/>
            <person name="Wilkins M.J."/>
            <person name="Karaoz U."/>
            <person name="Brodie E.L."/>
            <person name="Williams K.H."/>
            <person name="Hubbard S.S."/>
            <person name="Banfield J.F."/>
        </authorList>
    </citation>
    <scope>NUCLEOTIDE SEQUENCE [LARGE SCALE GENOMIC DNA]</scope>
</reference>
<accession>A0A1G1Y062</accession>
<dbReference type="EMBL" id="MHIE01000025">
    <property type="protein sequence ID" value="OGY45190.1"/>
    <property type="molecule type" value="Genomic_DNA"/>
</dbReference>
<evidence type="ECO:0000313" key="3">
    <source>
        <dbReference type="EMBL" id="OGY45190.1"/>
    </source>
</evidence>
<dbReference type="Gene3D" id="3.40.50.720">
    <property type="entry name" value="NAD(P)-binding Rossmann-like Domain"/>
    <property type="match status" value="1"/>
</dbReference>
<dbReference type="InterPro" id="IPR036291">
    <property type="entry name" value="NAD(P)-bd_dom_sf"/>
</dbReference>
<dbReference type="AlphaFoldDB" id="A0A1G1Y062"/>
<gene>
    <name evidence="3" type="ORF">A2744_01385</name>
</gene>
<dbReference type="Proteomes" id="UP000178240">
    <property type="component" value="Unassembled WGS sequence"/>
</dbReference>
<organism evidence="3 4">
    <name type="scientific">Candidatus Buchananbacteria bacterium RIFCSPHIGHO2_01_FULL_44_11</name>
    <dbReference type="NCBI Taxonomy" id="1797535"/>
    <lineage>
        <taxon>Bacteria</taxon>
        <taxon>Candidatus Buchananiibacteriota</taxon>
    </lineage>
</organism>
<dbReference type="SUPFAM" id="SSF51735">
    <property type="entry name" value="NAD(P)-binding Rossmann-fold domains"/>
    <property type="match status" value="1"/>
</dbReference>
<feature type="domain" description="NAD-dependent epimerase/dehydratase" evidence="2">
    <location>
        <begin position="13"/>
        <end position="225"/>
    </location>
</feature>
<sequence>MIKAVAKIKRKNILIIGAAGFVGQALVKKLLSQPGNLFLTAQSKKFKCSGAKVFYGDLTDKKFCQKIVRGVDLVYYLAGYKKNIAWHAKKPFEFFVGNLKPFLNFLAAAQRSKIKKIVYLSSTIVDYAATEQKTIDGYAWGKYANELALKSFKAQNKIDTVLIRSAAIYGPGDNFNPAVANFIPATIGRVSQAQGELVIWGRGLRKMQFIFIDDLVANLVAAQKTKKDFFVVGNPEVMTVNQVVQKIIGLSDKKLAIKHDLSKPDKSSQLVKFSNLVKPQFSLSQGLAKTISYYQQKNG</sequence>
<comment type="caution">
    <text evidence="3">The sequence shown here is derived from an EMBL/GenBank/DDBJ whole genome shotgun (WGS) entry which is preliminary data.</text>
</comment>